<dbReference type="InterPro" id="IPR013783">
    <property type="entry name" value="Ig-like_fold"/>
</dbReference>
<dbReference type="SMART" id="SM00407">
    <property type="entry name" value="IGc1"/>
    <property type="match status" value="9"/>
</dbReference>
<reference evidence="6" key="1">
    <citation type="submission" date="2025-08" db="UniProtKB">
        <authorList>
            <consortium name="RefSeq"/>
        </authorList>
    </citation>
    <scope>IDENTIFICATION</scope>
    <source>
        <tissue evidence="6">Liver</tissue>
    </source>
</reference>
<name>A0A9F5J4Z6_PYTBI</name>
<gene>
    <name evidence="6" type="primary">LOC103057134</name>
</gene>
<feature type="domain" description="Ig-like" evidence="4">
    <location>
        <begin position="95"/>
        <end position="192"/>
    </location>
</feature>
<evidence type="ECO:0000256" key="3">
    <source>
        <dbReference type="SAM" id="Phobius"/>
    </source>
</evidence>
<dbReference type="Pfam" id="PF07654">
    <property type="entry name" value="C1-set"/>
    <property type="match status" value="10"/>
</dbReference>
<dbReference type="OMA" id="TWRENET"/>
<feature type="domain" description="Ig-like" evidence="4">
    <location>
        <begin position="203"/>
        <end position="298"/>
    </location>
</feature>
<feature type="domain" description="Ig-like" evidence="4">
    <location>
        <begin position="529"/>
        <end position="618"/>
    </location>
</feature>
<feature type="domain" description="Ig-like" evidence="4">
    <location>
        <begin position="315"/>
        <end position="409"/>
    </location>
</feature>
<dbReference type="Proteomes" id="UP000695026">
    <property type="component" value="Unplaced"/>
</dbReference>
<dbReference type="FunFam" id="2.60.40.10:FF:000283">
    <property type="entry name" value="Immunoglobulin kappa constant"/>
    <property type="match status" value="1"/>
</dbReference>
<keyword evidence="5" id="KW-1185">Reference proteome</keyword>
<dbReference type="KEGG" id="pbi:103057134"/>
<dbReference type="PROSITE" id="PS50835">
    <property type="entry name" value="IG_LIKE"/>
    <property type="match status" value="11"/>
</dbReference>
<dbReference type="CDD" id="cd00098">
    <property type="entry name" value="IgC1"/>
    <property type="match status" value="3"/>
</dbReference>
<dbReference type="InterPro" id="IPR050380">
    <property type="entry name" value="Immune_Resp_Modulators"/>
</dbReference>
<dbReference type="PANTHER" id="PTHR23411">
    <property type="entry name" value="TAPASIN"/>
    <property type="match status" value="1"/>
</dbReference>
<evidence type="ECO:0000313" key="6">
    <source>
        <dbReference type="RefSeq" id="XP_025029878.1"/>
    </source>
</evidence>
<feature type="transmembrane region" description="Helical" evidence="3">
    <location>
        <begin position="51"/>
        <end position="72"/>
    </location>
</feature>
<keyword evidence="1" id="KW-1015">Disulfide bond</keyword>
<accession>A0A9F5J4Z6</accession>
<feature type="domain" description="Ig-like" evidence="4">
    <location>
        <begin position="956"/>
        <end position="1049"/>
    </location>
</feature>
<feature type="domain" description="Ig-like" evidence="4">
    <location>
        <begin position="627"/>
        <end position="723"/>
    </location>
</feature>
<dbReference type="OrthoDB" id="8694217at2759"/>
<feature type="domain" description="Ig-like" evidence="4">
    <location>
        <begin position="735"/>
        <end position="833"/>
    </location>
</feature>
<dbReference type="SUPFAM" id="SSF48726">
    <property type="entry name" value="Immunoglobulin"/>
    <property type="match status" value="11"/>
</dbReference>
<keyword evidence="2" id="KW-0393">Immunoglobulin domain</keyword>
<feature type="domain" description="Ig-like" evidence="4">
    <location>
        <begin position="1167"/>
        <end position="1259"/>
    </location>
</feature>
<keyword evidence="3" id="KW-0812">Transmembrane</keyword>
<evidence type="ECO:0000313" key="5">
    <source>
        <dbReference type="Proteomes" id="UP000695026"/>
    </source>
</evidence>
<dbReference type="InterPro" id="IPR036179">
    <property type="entry name" value="Ig-like_dom_sf"/>
</dbReference>
<feature type="transmembrane region" description="Helical" evidence="3">
    <location>
        <begin position="1302"/>
        <end position="1322"/>
    </location>
</feature>
<dbReference type="InterPro" id="IPR007110">
    <property type="entry name" value="Ig-like_dom"/>
</dbReference>
<proteinExistence type="predicted"/>
<evidence type="ECO:0000259" key="4">
    <source>
        <dbReference type="PROSITE" id="PS50835"/>
    </source>
</evidence>
<dbReference type="RefSeq" id="XP_025029878.1">
    <property type="nucleotide sequence ID" value="XM_025174110.1"/>
</dbReference>
<dbReference type="GeneID" id="103057134"/>
<sequence length="1325" mass="148290">MATVPEKAKELLLLLKEEPEEREGIYAQGQSYIDGIVDSEDEEEFQNLSSILSTFIILFLVSLFYSATVTVIKPMIFPITSHHVLFFLPTESSPPSIFPLWSCCSTSNKEDSDSVTFACLLIEHNVKSWEIKWEPDAPGEKKFPSHPISGENIFTTSQLTVPSSSLSTKSYKCLAKQNPDGKIESSPSATFTSKYCIWHPLKPVDVQILAPTCGKQGSVANMELVCFLRSLSGGKAEVEWLKNGVKIQEKVEVALKADAGMGNGYSSFIQMNISKESWHKGDLYTCKVTRPPGSQNITMHNTSKCQVCYGCTHRPVVFFTKPSYKSLLDTSAVLVCTVISSNLESAQITWLVDGKPSSDGVNEMVKIDANGSQNLRSNHSVSLEQWRKGTIFACKVAGSCFEELTEEITIKKDTYIQEPYVTVSRASPDISLKSTTGLILICDVTGFSPAEISISWERNNVSLSEKLYDNGIATKTTNGYSIYSILKIGRDEPGGKGGNYQCIVYHPASQKPFTAHENVPIDSLEPRAPTVELLQSVDRVKKTMTLKCIAFNYRPSDVTIKWMGFPQHKNIVEKKIADGTYWASSQLTIPLSQWQEVENNTCEVVHQRTNTRSVKTVSRKDWVMPIPLMVTLNVHPLCPSIILGTISTVTLVCSIYGYSLENIQVIWEADGKNQMSPISQSSITQFHVSSNLSLTLHEWNTLQEYTCKVTQHGRKHTETRSISKCKACKDSVPPPAMYLLKPPLERLFTQKKALLTCLVVGYELEYVILTWMMNGLNLTTNATTEKIKRHTNQTQSFQSQLNLSSQNWDSGKKIECIVSHRCSLFPKVEQSIQKNKDFSHIKAPSLSLVIPSLSQLTQPTSQAVAWLACVIKGFFPSEILIQWKKNNRSIDASEYVIGPSTPEAGNSTFSTQSILKIPASEWENRALYTCLVGHESLTIMKSISKHLYDILKPTPPRVMAFHTFEDKGYQKLVCFATNFYPKTIDIQWSIKGQNLNSIPNCSSPVPLPDGKFQKDCSLTVSGEEWHNPQIYTCTVNHSATHHLIKKDVHSSGMVMSPNNMEVISMQLPSFEDLFTNRSAAVTCIIPLTNASANASFSWTMDGKPANNYSVTNEVFQETNTTSLMYGQLQVNLSEWAATTQFTCRIQSGLGEKVKKHFDRKNGFTRPPKVGLQHQSSCEGLNVTLLCTAKDFYPDEIFLKWEEENKEMSFKGYDAHGMKCDHEKKTCSLLSMLEVPISKWMMGASYTCLVAHVSSENIITRTTNLFTDSWDCTVMGTALCDIRNESEDEYSELEEANRVWNKVFTFIVLFIVAIFYGGLVTFIKVK</sequence>
<protein>
    <submittedName>
        <fullName evidence="6">Uncharacterized protein LOC103057134</fullName>
    </submittedName>
</protein>
<feature type="domain" description="Ig-like" evidence="4">
    <location>
        <begin position="419"/>
        <end position="514"/>
    </location>
</feature>
<organism evidence="5 6">
    <name type="scientific">Python bivittatus</name>
    <name type="common">Burmese python</name>
    <name type="synonym">Python molurus bivittatus</name>
    <dbReference type="NCBI Taxonomy" id="176946"/>
    <lineage>
        <taxon>Eukaryota</taxon>
        <taxon>Metazoa</taxon>
        <taxon>Chordata</taxon>
        <taxon>Craniata</taxon>
        <taxon>Vertebrata</taxon>
        <taxon>Euteleostomi</taxon>
        <taxon>Lepidosauria</taxon>
        <taxon>Squamata</taxon>
        <taxon>Bifurcata</taxon>
        <taxon>Unidentata</taxon>
        <taxon>Episquamata</taxon>
        <taxon>Toxicofera</taxon>
        <taxon>Serpentes</taxon>
        <taxon>Henophidia</taxon>
        <taxon>Pythonidae</taxon>
        <taxon>Python</taxon>
    </lineage>
</organism>
<dbReference type="Gene3D" id="2.60.40.10">
    <property type="entry name" value="Immunoglobulins"/>
    <property type="match status" value="11"/>
</dbReference>
<evidence type="ECO:0000256" key="2">
    <source>
        <dbReference type="ARBA" id="ARBA00023319"/>
    </source>
</evidence>
<dbReference type="InterPro" id="IPR003006">
    <property type="entry name" value="Ig/MHC_CS"/>
</dbReference>
<evidence type="ECO:0000256" key="1">
    <source>
        <dbReference type="ARBA" id="ARBA00023157"/>
    </source>
</evidence>
<keyword evidence="3" id="KW-1133">Transmembrane helix</keyword>
<feature type="domain" description="Ig-like" evidence="4">
    <location>
        <begin position="1057"/>
        <end position="1148"/>
    </location>
</feature>
<dbReference type="InterPro" id="IPR003597">
    <property type="entry name" value="Ig_C1-set"/>
</dbReference>
<dbReference type="PROSITE" id="PS00290">
    <property type="entry name" value="IG_MHC"/>
    <property type="match status" value="4"/>
</dbReference>
<keyword evidence="3" id="KW-0472">Membrane</keyword>
<feature type="domain" description="Ig-like" evidence="4">
    <location>
        <begin position="844"/>
        <end position="944"/>
    </location>
</feature>